<feature type="compositionally biased region" description="Low complexity" evidence="1">
    <location>
        <begin position="63"/>
        <end position="76"/>
    </location>
</feature>
<dbReference type="EMBL" id="BAABUJ010000058">
    <property type="protein sequence ID" value="GAA5806171.1"/>
    <property type="molecule type" value="Genomic_DNA"/>
</dbReference>
<dbReference type="PANTHER" id="PTHR45856:SF24">
    <property type="entry name" value="FUNGAL LIPASE-LIKE DOMAIN-CONTAINING PROTEIN"/>
    <property type="match status" value="1"/>
</dbReference>
<dbReference type="InterPro" id="IPR051218">
    <property type="entry name" value="Sec_MonoDiacylglyc_Lipase"/>
</dbReference>
<evidence type="ECO:0000256" key="2">
    <source>
        <dbReference type="SAM" id="Phobius"/>
    </source>
</evidence>
<proteinExistence type="predicted"/>
<accession>A0ABP9YGU5</accession>
<dbReference type="InterPro" id="IPR029058">
    <property type="entry name" value="AB_hydrolase_fold"/>
</dbReference>
<dbReference type="CDD" id="cd00519">
    <property type="entry name" value="Lipase_3"/>
    <property type="match status" value="1"/>
</dbReference>
<comment type="caution">
    <text evidence="4">The sequence shown here is derived from an EMBL/GenBank/DDBJ whole genome shotgun (WGS) entry which is preliminary data.</text>
</comment>
<name>A0ABP9YGU5_9FUNG</name>
<evidence type="ECO:0000313" key="5">
    <source>
        <dbReference type="Proteomes" id="UP001476247"/>
    </source>
</evidence>
<feature type="compositionally biased region" description="Low complexity" evidence="1">
    <location>
        <begin position="15"/>
        <end position="35"/>
    </location>
</feature>
<feature type="compositionally biased region" description="Polar residues" evidence="1">
    <location>
        <begin position="96"/>
        <end position="105"/>
    </location>
</feature>
<dbReference type="Proteomes" id="UP001476247">
    <property type="component" value="Unassembled WGS sequence"/>
</dbReference>
<keyword evidence="2" id="KW-1133">Transmembrane helix</keyword>
<keyword evidence="2" id="KW-0812">Transmembrane</keyword>
<organism evidence="4 5">
    <name type="scientific">Helicostylum pulchrum</name>
    <dbReference type="NCBI Taxonomy" id="562976"/>
    <lineage>
        <taxon>Eukaryota</taxon>
        <taxon>Fungi</taxon>
        <taxon>Fungi incertae sedis</taxon>
        <taxon>Mucoromycota</taxon>
        <taxon>Mucoromycotina</taxon>
        <taxon>Mucoromycetes</taxon>
        <taxon>Mucorales</taxon>
        <taxon>Mucorineae</taxon>
        <taxon>Mucoraceae</taxon>
        <taxon>Helicostylum</taxon>
    </lineage>
</organism>
<reference evidence="4 5" key="1">
    <citation type="submission" date="2024-04" db="EMBL/GenBank/DDBJ databases">
        <title>genome sequences of Mucor flavus KT1a and Helicostylum pulchrum KT1b strains isolation_sourced from the surface of a dry-aged beef.</title>
        <authorList>
            <person name="Toyotome T."/>
            <person name="Hosono M."/>
            <person name="Torimaru M."/>
            <person name="Fukuda K."/>
            <person name="Mikami N."/>
        </authorList>
    </citation>
    <scope>NUCLEOTIDE SEQUENCE [LARGE SCALE GENOMIC DNA]</scope>
    <source>
        <strain evidence="4 5">KT1b</strain>
    </source>
</reference>
<dbReference type="SUPFAM" id="SSF53474">
    <property type="entry name" value="alpha/beta-Hydrolases"/>
    <property type="match status" value="1"/>
</dbReference>
<evidence type="ECO:0000313" key="4">
    <source>
        <dbReference type="EMBL" id="GAA5806171.1"/>
    </source>
</evidence>
<keyword evidence="5" id="KW-1185">Reference proteome</keyword>
<feature type="region of interest" description="Disordered" evidence="1">
    <location>
        <begin position="1"/>
        <end position="35"/>
    </location>
</feature>
<evidence type="ECO:0000259" key="3">
    <source>
        <dbReference type="Pfam" id="PF01764"/>
    </source>
</evidence>
<dbReference type="Gene3D" id="3.40.50.1820">
    <property type="entry name" value="alpha/beta hydrolase"/>
    <property type="match status" value="1"/>
</dbReference>
<dbReference type="PANTHER" id="PTHR45856">
    <property type="entry name" value="ALPHA/BETA-HYDROLASES SUPERFAMILY PROTEIN"/>
    <property type="match status" value="1"/>
</dbReference>
<sequence length="673" mass="74925">MKFVGRNLKLKGSRSLDASSIHSSTSDSSVNNNSKVTNLKQPHYAKEIHSSTHAPHHGHSHSHTNSLGSTGGSTKKTPPPPRSPTMHVSVEKDYSTQHAKTSVSGNPVFLETKKPGNKFLRNLQQQSVVGVPEPGRGAPWPYLGYMMNSFKNFVLTFYFNWTMILTAPISSAAFIIVYPTTVSFLVVFEIGLKLFMEKMGGAEVIRYISLKFGHGFGAINWGTPELLLSESSALLVQSTIPTLGLPAIPITVSSCRRRTFDLSIAQTSVLLSSLIYERDASKVKEAYDLYANSRKDPHITTAAIAEVEAKMKELLWQSEVRIRQIAESWGLHFAGVSELKSLGGPFCGIFWSETSPFIMVAFKGTTPTNYEEFLVDATFQRTDARSFLFGCVHEGFYESLFSTQGFGDQDIRDPYGAILAAVQAKASQIQEQLNTTEPIQLWITGHSLGAALSSLLFSRWLKCPADLSRRLVLRDCYVIGTPAVGDNDFASTFASHSNLPVTRSSTLWRIINNSDIFTRLPPGYDSKSCGHFVSESDFFNYSHVGHAIKITRKWNAKPLKTFPSSYQPPMQVNIVTQTSASAGQVVLSKPKGVTQPLPMLPNWAKFFISKPWLQRYLPNGNPIYFIEKMYPFFLMDHIPSRYFEGLQRARVYYENIEQEGMTESLGIISKGIN</sequence>
<protein>
    <recommendedName>
        <fullName evidence="3">Fungal lipase-type domain-containing protein</fullName>
    </recommendedName>
</protein>
<dbReference type="Pfam" id="PF01764">
    <property type="entry name" value="Lipase_3"/>
    <property type="match status" value="1"/>
</dbReference>
<feature type="region of interest" description="Disordered" evidence="1">
    <location>
        <begin position="51"/>
        <end position="108"/>
    </location>
</feature>
<evidence type="ECO:0000256" key="1">
    <source>
        <dbReference type="SAM" id="MobiDB-lite"/>
    </source>
</evidence>
<feature type="domain" description="Fungal lipase-type" evidence="3">
    <location>
        <begin position="360"/>
        <end position="522"/>
    </location>
</feature>
<keyword evidence="2" id="KW-0472">Membrane</keyword>
<gene>
    <name evidence="4" type="ORF">HPULCUR_011701</name>
</gene>
<dbReference type="InterPro" id="IPR002921">
    <property type="entry name" value="Fungal_lipase-type"/>
</dbReference>
<feature type="transmembrane region" description="Helical" evidence="2">
    <location>
        <begin position="152"/>
        <end position="169"/>
    </location>
</feature>